<evidence type="ECO:0000313" key="3">
    <source>
        <dbReference type="Proteomes" id="UP000054248"/>
    </source>
</evidence>
<feature type="region of interest" description="Disordered" evidence="1">
    <location>
        <begin position="1"/>
        <end position="45"/>
    </location>
</feature>
<evidence type="ECO:0000313" key="2">
    <source>
        <dbReference type="EMBL" id="KIO32037.1"/>
    </source>
</evidence>
<reference evidence="3" key="2">
    <citation type="submission" date="2015-01" db="EMBL/GenBank/DDBJ databases">
        <title>Evolutionary Origins and Diversification of the Mycorrhizal Mutualists.</title>
        <authorList>
            <consortium name="DOE Joint Genome Institute"/>
            <consortium name="Mycorrhizal Genomics Consortium"/>
            <person name="Kohler A."/>
            <person name="Kuo A."/>
            <person name="Nagy L.G."/>
            <person name="Floudas D."/>
            <person name="Copeland A."/>
            <person name="Barry K.W."/>
            <person name="Cichocki N."/>
            <person name="Veneault-Fourrey C."/>
            <person name="LaButti K."/>
            <person name="Lindquist E.A."/>
            <person name="Lipzen A."/>
            <person name="Lundell T."/>
            <person name="Morin E."/>
            <person name="Murat C."/>
            <person name="Riley R."/>
            <person name="Ohm R."/>
            <person name="Sun H."/>
            <person name="Tunlid A."/>
            <person name="Henrissat B."/>
            <person name="Grigoriev I.V."/>
            <person name="Hibbett D.S."/>
            <person name="Martin F."/>
        </authorList>
    </citation>
    <scope>NUCLEOTIDE SEQUENCE [LARGE SCALE GENOMIC DNA]</scope>
    <source>
        <strain evidence="3">MUT 4182</strain>
    </source>
</reference>
<protein>
    <submittedName>
        <fullName evidence="2">Uncharacterized protein</fullName>
    </submittedName>
</protein>
<keyword evidence="3" id="KW-1185">Reference proteome</keyword>
<feature type="compositionally biased region" description="Low complexity" evidence="1">
    <location>
        <begin position="419"/>
        <end position="439"/>
    </location>
</feature>
<feature type="region of interest" description="Disordered" evidence="1">
    <location>
        <begin position="218"/>
        <end position="252"/>
    </location>
</feature>
<dbReference type="HOGENOM" id="CLU_006928_0_0_1"/>
<feature type="region of interest" description="Disordered" evidence="1">
    <location>
        <begin position="598"/>
        <end position="762"/>
    </location>
</feature>
<feature type="compositionally biased region" description="Low complexity" evidence="1">
    <location>
        <begin position="25"/>
        <end position="34"/>
    </location>
</feature>
<feature type="compositionally biased region" description="Pro residues" evidence="1">
    <location>
        <begin position="927"/>
        <end position="942"/>
    </location>
</feature>
<feature type="region of interest" description="Disordered" evidence="1">
    <location>
        <begin position="781"/>
        <end position="989"/>
    </location>
</feature>
<name>A0A0C3ME44_9AGAM</name>
<dbReference type="AlphaFoldDB" id="A0A0C3ME44"/>
<sequence length="1095" mass="112950">MDDLWGNAWSDPPPQPTKPVESPKTTTWAATATASDERHEVPSLSLNGFGSVPAWGASTTTTTNDSGLSWGVSTLNIAPGSPLWGPKPLGSPKLDAWRMDDDGTEENNVFQDAKETTEEEGVDLEEKDERVPEPDADAAVIVEAPVINEPPPPEPSQDLSTPLPILTSTLHEDSNPPFRSPPGSPEGFGGFESGHTVSAWSPPSNTFRVASFAAEEAGWGGGDSHWGPSTPSASQHVEPPADEWAAAREPQHRAEAGVPQVVLDTILAEWSELSLVLFPSSGDKREDDDEAFEGGLEQVPGLVDLLAIVAPSDPQLPPPSHIPSTTIHKQMTTAIKLTRHIPISNLSPLNQLFASKGSTAAAWEHAVRTHVVKASDDWSWMGGKPKEVLEAEEKEKEKEKRDSTVVEKKGLLASLWGRSSTPAAPTSAPAAAEKPATEAGSSVKPATPELPSKVSSEAPLPSPSLGSLFSSSDVRRSSDSGSILSQSGIRTSTPSLISAASTAATSSNSSIEIASPTTAAPSTPAATPSTATTAAATPAPQSAVSRFLGRFGRSRTPTNSQFGQTVSLTDADFSFLEEVPTVGEDDTEDDKMKAFEDLLGGSSTTSKDHAVLTKRPVSMISGRMPVPVDSPPRLGPPPKGPKSVGASPAAPLGVSAGMKGQEKEEEEDIWAVFEKPAAPTRKSTLPVMGRPGSVQFGSSASRPNGSTTPIARMVTKHSAAGSLPPILAPPPRLSAPPSRSTTPLPPSPATSGSAVPTIPPPNALPLITPSIIARRATNATLPLPTSSPSIPSPMPASSPSAFDDFGDFLDSGSTATSTATATPSDPLFSLGSPLPPISTAVPKPALSPLVTRPTPTSARSSNGFGSFGDRGDDGFGDFMSPAQQQPTPPATQFAISPWPVNSTLTPNNANVATLGMPSPRITAPDTPLYPPDPNKPLPPPRSLSPLLKKVANTQSDKWPKPDHAPVGISKALPPALAPPPGGSGFRKPQAPAQDLLAMGSPLPDTETKQGGGGGSVFAMMQAQAPSPVVASGSSFIFPPPPGGRQTAPSAPPANPVLSTLSSLPVNVPASVVNGATNASGKGGLSAADLSFFEGL</sequence>
<feature type="region of interest" description="Disordered" evidence="1">
    <location>
        <begin position="416"/>
        <end position="565"/>
    </location>
</feature>
<feature type="compositionally biased region" description="Low complexity" evidence="1">
    <location>
        <begin position="159"/>
        <end position="169"/>
    </location>
</feature>
<feature type="compositionally biased region" description="Pro residues" evidence="1">
    <location>
        <begin position="628"/>
        <end position="640"/>
    </location>
</feature>
<feature type="compositionally biased region" description="Polar residues" evidence="1">
    <location>
        <begin position="555"/>
        <end position="565"/>
    </location>
</feature>
<evidence type="ECO:0000256" key="1">
    <source>
        <dbReference type="SAM" id="MobiDB-lite"/>
    </source>
</evidence>
<feature type="compositionally biased region" description="Acidic residues" evidence="1">
    <location>
        <begin position="117"/>
        <end position="126"/>
    </location>
</feature>
<feature type="region of interest" description="Disordered" evidence="1">
    <location>
        <begin position="79"/>
        <end position="199"/>
    </location>
</feature>
<feature type="compositionally biased region" description="Polar residues" evidence="1">
    <location>
        <begin position="695"/>
        <end position="709"/>
    </location>
</feature>
<reference evidence="2 3" key="1">
    <citation type="submission" date="2014-04" db="EMBL/GenBank/DDBJ databases">
        <authorList>
            <consortium name="DOE Joint Genome Institute"/>
            <person name="Kuo A."/>
            <person name="Girlanda M."/>
            <person name="Perotto S."/>
            <person name="Kohler A."/>
            <person name="Nagy L.G."/>
            <person name="Floudas D."/>
            <person name="Copeland A."/>
            <person name="Barry K.W."/>
            <person name="Cichocki N."/>
            <person name="Veneault-Fourrey C."/>
            <person name="LaButti K."/>
            <person name="Lindquist E.A."/>
            <person name="Lipzen A."/>
            <person name="Lundell T."/>
            <person name="Morin E."/>
            <person name="Murat C."/>
            <person name="Sun H."/>
            <person name="Tunlid A."/>
            <person name="Henrissat B."/>
            <person name="Grigoriev I.V."/>
            <person name="Hibbett D.S."/>
            <person name="Martin F."/>
            <person name="Nordberg H.P."/>
            <person name="Cantor M.N."/>
            <person name="Hua S.X."/>
        </authorList>
    </citation>
    <scope>NUCLEOTIDE SEQUENCE [LARGE SCALE GENOMIC DNA]</scope>
    <source>
        <strain evidence="2 3">MUT 4182</strain>
    </source>
</reference>
<accession>A0A0C3ME44</accession>
<organism evidence="2 3">
    <name type="scientific">Tulasnella calospora MUT 4182</name>
    <dbReference type="NCBI Taxonomy" id="1051891"/>
    <lineage>
        <taxon>Eukaryota</taxon>
        <taxon>Fungi</taxon>
        <taxon>Dikarya</taxon>
        <taxon>Basidiomycota</taxon>
        <taxon>Agaricomycotina</taxon>
        <taxon>Agaricomycetes</taxon>
        <taxon>Cantharellales</taxon>
        <taxon>Tulasnellaceae</taxon>
        <taxon>Tulasnella</taxon>
    </lineage>
</organism>
<feature type="compositionally biased region" description="Low complexity" evidence="1">
    <location>
        <begin position="455"/>
        <end position="472"/>
    </location>
</feature>
<dbReference type="EMBL" id="KN822958">
    <property type="protein sequence ID" value="KIO32037.1"/>
    <property type="molecule type" value="Genomic_DNA"/>
</dbReference>
<gene>
    <name evidence="2" type="ORF">M407DRAFT_19063</name>
</gene>
<feature type="compositionally biased region" description="Low complexity" evidence="1">
    <location>
        <begin position="797"/>
        <end position="822"/>
    </location>
</feature>
<feature type="compositionally biased region" description="Polar residues" evidence="1">
    <location>
        <begin position="899"/>
        <end position="911"/>
    </location>
</feature>
<feature type="compositionally biased region" description="Low complexity" evidence="1">
    <location>
        <begin position="876"/>
        <end position="885"/>
    </location>
</feature>
<proteinExistence type="predicted"/>
<dbReference type="Proteomes" id="UP000054248">
    <property type="component" value="Unassembled WGS sequence"/>
</dbReference>
<dbReference type="OrthoDB" id="3262497at2759"/>
<feature type="compositionally biased region" description="Low complexity" evidence="1">
    <location>
        <begin position="479"/>
        <end position="540"/>
    </location>
</feature>
<dbReference type="STRING" id="1051891.A0A0C3ME44"/>